<evidence type="ECO:0000313" key="2">
    <source>
        <dbReference type="EMBL" id="MBO0515277.1"/>
    </source>
</evidence>
<organism evidence="2 3">
    <name type="scientific">Streptomyces beijiangensis</name>
    <dbReference type="NCBI Taxonomy" id="163361"/>
    <lineage>
        <taxon>Bacteria</taxon>
        <taxon>Bacillati</taxon>
        <taxon>Actinomycetota</taxon>
        <taxon>Actinomycetes</taxon>
        <taxon>Kitasatosporales</taxon>
        <taxon>Streptomycetaceae</taxon>
        <taxon>Streptomyces</taxon>
    </lineage>
</organism>
<dbReference type="Proteomes" id="UP000664167">
    <property type="component" value="Unassembled WGS sequence"/>
</dbReference>
<proteinExistence type="predicted"/>
<evidence type="ECO:0000256" key="1">
    <source>
        <dbReference type="SAM" id="MobiDB-lite"/>
    </source>
</evidence>
<protein>
    <submittedName>
        <fullName evidence="2">Uncharacterized protein</fullName>
    </submittedName>
</protein>
<accession>A0A939FD82</accession>
<comment type="caution">
    <text evidence="2">The sequence shown here is derived from an EMBL/GenBank/DDBJ whole genome shotgun (WGS) entry which is preliminary data.</text>
</comment>
<dbReference type="RefSeq" id="WP_206965954.1">
    <property type="nucleotide sequence ID" value="NZ_BAAAJJ010000001.1"/>
</dbReference>
<gene>
    <name evidence="2" type="ORF">J0695_26305</name>
</gene>
<keyword evidence="3" id="KW-1185">Reference proteome</keyword>
<dbReference type="EMBL" id="JAFLRJ010000270">
    <property type="protein sequence ID" value="MBO0515277.1"/>
    <property type="molecule type" value="Genomic_DNA"/>
</dbReference>
<sequence length="171" mass="17976">MRSESDSVAPISAPNTGPDPRIAHQLDPPDANPDPGFNNGGIRTMAAGAGPGGDADVGPMQAEPDGGGGYGVDSTELGKMADELDLAALILEKADKGLSESDATARMHSMLDSGRMLQSTTSDWDAEITRLAKQCRSLADKLRQTHTNYTTQEFRTAQDFQAILASSERGA</sequence>
<dbReference type="AlphaFoldDB" id="A0A939FD82"/>
<feature type="region of interest" description="Disordered" evidence="1">
    <location>
        <begin position="1"/>
        <end position="74"/>
    </location>
</feature>
<evidence type="ECO:0000313" key="3">
    <source>
        <dbReference type="Proteomes" id="UP000664167"/>
    </source>
</evidence>
<reference evidence="2" key="1">
    <citation type="submission" date="2021-03" db="EMBL/GenBank/DDBJ databases">
        <title>Streptomyces poriferae sp. nov., a novel marine sponge-derived Actinobacteria species with anti-MRSA activity.</title>
        <authorList>
            <person name="Sandoval-Powers M."/>
            <person name="Kralova S."/>
            <person name="Nguyen G.-S."/>
            <person name="Fawwal D."/>
            <person name="Degnes K."/>
            <person name="Klinkenberg G."/>
            <person name="Sletta H."/>
            <person name="Wentzel A."/>
            <person name="Liles M.R."/>
        </authorList>
    </citation>
    <scope>NUCLEOTIDE SEQUENCE</scope>
    <source>
        <strain evidence="2">DSM 41794</strain>
    </source>
</reference>
<name>A0A939FD82_9ACTN</name>